<evidence type="ECO:0000256" key="6">
    <source>
        <dbReference type="SAM" id="SignalP"/>
    </source>
</evidence>
<feature type="transmembrane region" description="Helical" evidence="5">
    <location>
        <begin position="251"/>
        <end position="271"/>
    </location>
</feature>
<dbReference type="Gene3D" id="1.20.58.390">
    <property type="entry name" value="Neurotransmitter-gated ion-channel transmembrane domain"/>
    <property type="match status" value="1"/>
</dbReference>
<feature type="transmembrane region" description="Helical" evidence="5">
    <location>
        <begin position="392"/>
        <end position="414"/>
    </location>
</feature>
<dbReference type="SUPFAM" id="SSF90112">
    <property type="entry name" value="Neurotransmitter-gated ion-channel transmembrane pore"/>
    <property type="match status" value="1"/>
</dbReference>
<dbReference type="Gene3D" id="2.70.170.10">
    <property type="entry name" value="Neurotransmitter-gated ion-channel ligand-binding domain"/>
    <property type="match status" value="1"/>
</dbReference>
<dbReference type="GO" id="GO:0005230">
    <property type="term" value="F:extracellular ligand-gated monoatomic ion channel activity"/>
    <property type="evidence" value="ECO:0007669"/>
    <property type="project" value="InterPro"/>
</dbReference>
<reference evidence="8" key="1">
    <citation type="submission" date="2014-05" db="EMBL/GenBank/DDBJ databases">
        <title>Assembled transcriptome sequences from leg hypodermis of the spider Cupiennius salei.</title>
        <authorList>
            <person name="French A.S."/>
            <person name="Li A.W."/>
            <person name="Meisner S."/>
            <person name="Torkkeli P.H."/>
        </authorList>
    </citation>
    <scope>NUCLEOTIDE SEQUENCE</scope>
    <source>
        <tissue evidence="8">Leg</tissue>
    </source>
</reference>
<dbReference type="InterPro" id="IPR006202">
    <property type="entry name" value="Neur_chan_lig-bd"/>
</dbReference>
<dbReference type="InterPro" id="IPR038050">
    <property type="entry name" value="Neuro_actylchol_rec"/>
</dbReference>
<evidence type="ECO:0000259" key="7">
    <source>
        <dbReference type="Pfam" id="PF02931"/>
    </source>
</evidence>
<dbReference type="PANTHER" id="PTHR18945">
    <property type="entry name" value="NEUROTRANSMITTER GATED ION CHANNEL"/>
    <property type="match status" value="1"/>
</dbReference>
<evidence type="ECO:0000256" key="5">
    <source>
        <dbReference type="SAM" id="Phobius"/>
    </source>
</evidence>
<dbReference type="InterPro" id="IPR006201">
    <property type="entry name" value="Neur_channel"/>
</dbReference>
<accession>A0A061QLQ4</accession>
<keyword evidence="6" id="KW-0732">Signal</keyword>
<feature type="signal peptide" evidence="6">
    <location>
        <begin position="1"/>
        <end position="25"/>
    </location>
</feature>
<proteinExistence type="evidence at transcript level"/>
<dbReference type="Pfam" id="PF02931">
    <property type="entry name" value="Neur_chan_LBD"/>
    <property type="match status" value="1"/>
</dbReference>
<feature type="domain" description="Neurotransmitter-gated ion-channel ligand-binding" evidence="7">
    <location>
        <begin position="40"/>
        <end position="245"/>
    </location>
</feature>
<keyword evidence="3 5" id="KW-1133">Transmembrane helix</keyword>
<feature type="chain" id="PRO_5001605169" evidence="6">
    <location>
        <begin position="26"/>
        <end position="417"/>
    </location>
</feature>
<keyword evidence="8" id="KW-0675">Receptor</keyword>
<protein>
    <submittedName>
        <fullName evidence="8">Putative nicotinic ACh receptor alpha-subunit</fullName>
    </submittedName>
</protein>
<evidence type="ECO:0000256" key="4">
    <source>
        <dbReference type="ARBA" id="ARBA00023136"/>
    </source>
</evidence>
<feature type="transmembrane region" description="Helical" evidence="5">
    <location>
        <begin position="277"/>
        <end position="296"/>
    </location>
</feature>
<sequence length="417" mass="47503">MNIQLRVGFFFKVLVPILIWINVCATDPKLSETMTKMKTVKDRILNGYDKAVRPTREGSNTTEVRTGLIPKQILDVDEEKGIFVLDSYFWMVWEDPRLRWNQSTEYDGYLQLPADLLWIPDISVHNSHSLQANPTQQVMLLILPPGTVIWVPPILTKTSCPSLSQATYPNDVVTCIVKMGSWVHDGWEIDFTHVEHLHMDEFVNIHSRWELLVPATRMIRNVTYYEGYPEPYLSLDAIFPLKRRPPPEIEATRNPCILIMLLVLSIFWMPPDSSKKLMVACISFMALIILLVYVAWSTRYSLGVVFAVSFLQSTMYIAVATLLLQLLVISNLCNISGPVRPPPAVMQFLSGPFGKYALLRPFSSSDNIPIDQMQLKEDSPSAITSPTPKDDWMLFAAGLDRLFFVLMFVAMIAIHHL</sequence>
<evidence type="ECO:0000256" key="3">
    <source>
        <dbReference type="ARBA" id="ARBA00022989"/>
    </source>
</evidence>
<gene>
    <name evidence="8" type="primary">CSH_0363</name>
</gene>
<dbReference type="SUPFAM" id="SSF63712">
    <property type="entry name" value="Nicotinic receptor ligand binding domain-like"/>
    <property type="match status" value="1"/>
</dbReference>
<name>A0A061QLQ4_CUPSA</name>
<keyword evidence="2 5" id="KW-0812">Transmembrane</keyword>
<dbReference type="AlphaFoldDB" id="A0A061QLQ4"/>
<evidence type="ECO:0000256" key="2">
    <source>
        <dbReference type="ARBA" id="ARBA00022692"/>
    </source>
</evidence>
<feature type="transmembrane region" description="Helical" evidence="5">
    <location>
        <begin position="303"/>
        <end position="328"/>
    </location>
</feature>
<dbReference type="InterPro" id="IPR036734">
    <property type="entry name" value="Neur_chan_lig-bd_sf"/>
</dbReference>
<evidence type="ECO:0000313" key="8">
    <source>
        <dbReference type="EMBL" id="JAC59316.1"/>
    </source>
</evidence>
<comment type="subcellular location">
    <subcellularLocation>
        <location evidence="1">Membrane</location>
        <topology evidence="1">Multi-pass membrane protein</topology>
    </subcellularLocation>
</comment>
<evidence type="ECO:0000256" key="1">
    <source>
        <dbReference type="ARBA" id="ARBA00004141"/>
    </source>
</evidence>
<dbReference type="EMBL" id="GBFC01000022">
    <property type="protein sequence ID" value="JAC59316.1"/>
    <property type="molecule type" value="mRNA"/>
</dbReference>
<dbReference type="InterPro" id="IPR036719">
    <property type="entry name" value="Neuro-gated_channel_TM_sf"/>
</dbReference>
<organism evidence="8">
    <name type="scientific">Cupiennius salei</name>
    <name type="common">American wandering spider</name>
    <dbReference type="NCBI Taxonomy" id="6928"/>
    <lineage>
        <taxon>Eukaryota</taxon>
        <taxon>Metazoa</taxon>
        <taxon>Ecdysozoa</taxon>
        <taxon>Arthropoda</taxon>
        <taxon>Chelicerata</taxon>
        <taxon>Arachnida</taxon>
        <taxon>Araneae</taxon>
        <taxon>Araneomorphae</taxon>
        <taxon>Entelegynae</taxon>
        <taxon>Lycosoidea</taxon>
        <taxon>Ctenidae</taxon>
        <taxon>Cupiennius</taxon>
    </lineage>
</organism>
<dbReference type="GO" id="GO:0016020">
    <property type="term" value="C:membrane"/>
    <property type="evidence" value="ECO:0007669"/>
    <property type="project" value="UniProtKB-SubCell"/>
</dbReference>
<keyword evidence="4 5" id="KW-0472">Membrane</keyword>
<dbReference type="GO" id="GO:0004888">
    <property type="term" value="F:transmembrane signaling receptor activity"/>
    <property type="evidence" value="ECO:0007669"/>
    <property type="project" value="InterPro"/>
</dbReference>